<protein>
    <submittedName>
        <fullName evidence="1">Uncharacterized protein</fullName>
    </submittedName>
</protein>
<evidence type="ECO:0000313" key="2">
    <source>
        <dbReference type="Proteomes" id="UP001060170"/>
    </source>
</evidence>
<accession>A0ACC0DPK3</accession>
<reference evidence="1 2" key="3">
    <citation type="journal article" date="2022" name="Microbiol. Spectr.">
        <title>Folding features and dynamics of 3D genome architecture in plant fungal pathogens.</title>
        <authorList>
            <person name="Xia C."/>
        </authorList>
    </citation>
    <scope>NUCLEOTIDE SEQUENCE [LARGE SCALE GENOMIC DNA]</scope>
    <source>
        <strain evidence="1 2">93-210</strain>
    </source>
</reference>
<sequence>MTDIEAYDYSHGEPEDPDDEDNTGDLPDADDLIRAKGQDEYFPSQGVDWDQTADRVEAADQHSDNHSKEAIKPEDPLADQDVAINEENVEEVPSVCFS</sequence>
<dbReference type="Proteomes" id="UP001060170">
    <property type="component" value="Chromosome 17"/>
</dbReference>
<name>A0ACC0DPK3_9BASI</name>
<proteinExistence type="predicted"/>
<reference evidence="2" key="1">
    <citation type="journal article" date="2018" name="BMC Genomics">
        <title>Genomic insights into host adaptation between the wheat stripe rust pathogen (Puccinia striiformis f. sp. tritici) and the barley stripe rust pathogen (Puccinia striiformis f. sp. hordei).</title>
        <authorList>
            <person name="Xia C."/>
            <person name="Wang M."/>
            <person name="Yin C."/>
            <person name="Cornejo O.E."/>
            <person name="Hulbert S.H."/>
            <person name="Chen X."/>
        </authorList>
    </citation>
    <scope>NUCLEOTIDE SEQUENCE [LARGE SCALE GENOMIC DNA]</scope>
    <source>
        <strain evidence="2">93-210</strain>
    </source>
</reference>
<organism evidence="1 2">
    <name type="scientific">Puccinia striiformis f. sp. tritici</name>
    <dbReference type="NCBI Taxonomy" id="168172"/>
    <lineage>
        <taxon>Eukaryota</taxon>
        <taxon>Fungi</taxon>
        <taxon>Dikarya</taxon>
        <taxon>Basidiomycota</taxon>
        <taxon>Pucciniomycotina</taxon>
        <taxon>Pucciniomycetes</taxon>
        <taxon>Pucciniales</taxon>
        <taxon>Pucciniaceae</taxon>
        <taxon>Puccinia</taxon>
    </lineage>
</organism>
<comment type="caution">
    <text evidence="1">The sequence shown here is derived from an EMBL/GenBank/DDBJ whole genome shotgun (WGS) entry which is preliminary data.</text>
</comment>
<gene>
    <name evidence="1" type="ORF">MJO28_015521</name>
</gene>
<dbReference type="EMBL" id="CM045881">
    <property type="protein sequence ID" value="KAI7936622.1"/>
    <property type="molecule type" value="Genomic_DNA"/>
</dbReference>
<reference evidence="2" key="2">
    <citation type="journal article" date="2018" name="Mol. Plant Microbe Interact.">
        <title>Genome sequence resources for the wheat stripe rust pathogen (Puccinia striiformis f. sp. tritici) and the barley stripe rust pathogen (Puccinia striiformis f. sp. hordei).</title>
        <authorList>
            <person name="Xia C."/>
            <person name="Wang M."/>
            <person name="Yin C."/>
            <person name="Cornejo O.E."/>
            <person name="Hulbert S.H."/>
            <person name="Chen X."/>
        </authorList>
    </citation>
    <scope>NUCLEOTIDE SEQUENCE [LARGE SCALE GENOMIC DNA]</scope>
    <source>
        <strain evidence="2">93-210</strain>
    </source>
</reference>
<keyword evidence="2" id="KW-1185">Reference proteome</keyword>
<evidence type="ECO:0000313" key="1">
    <source>
        <dbReference type="EMBL" id="KAI7936622.1"/>
    </source>
</evidence>